<dbReference type="HOGENOM" id="CLU_2545722_0_0_1"/>
<evidence type="ECO:0000313" key="3">
    <source>
        <dbReference type="Proteomes" id="UP000008694"/>
    </source>
</evidence>
<proteinExistence type="predicted"/>
<reference evidence="2" key="1">
    <citation type="submission" date="2009-11" db="EMBL/GenBank/DDBJ databases">
        <authorList>
            <consortium name="US DOE Joint Genome Institute (JGI-PGF)"/>
            <person name="Ottilar R."/>
            <person name="Schmutz J."/>
            <person name="Salamov A."/>
            <person name="Cheng J.F."/>
            <person name="Lucas S."/>
            <person name="Pitluck S."/>
            <person name="Gundlach H."/>
            <person name="Guo Y."/>
            <person name="Haberer G."/>
            <person name="Nasrallah J."/>
            <person name="Mayer K.F.X."/>
            <person name="van de Peer Y."/>
            <person name="Weigel D."/>
            <person name="Grigoriev I.V."/>
        </authorList>
    </citation>
    <scope>NUCLEOTIDE SEQUENCE</scope>
</reference>
<evidence type="ECO:0000313" key="1">
    <source>
        <dbReference type="EMBL" id="EFH52764.1"/>
    </source>
</evidence>
<accession>D7LWC4</accession>
<dbReference type="AlphaFoldDB" id="D7LWC4"/>
<keyword evidence="3" id="KW-1185">Reference proteome</keyword>
<organism evidence="3">
    <name type="scientific">Arabidopsis lyrata subsp. lyrata</name>
    <name type="common">Lyre-leaved rock-cress</name>
    <dbReference type="NCBI Taxonomy" id="81972"/>
    <lineage>
        <taxon>Eukaryota</taxon>
        <taxon>Viridiplantae</taxon>
        <taxon>Streptophyta</taxon>
        <taxon>Embryophyta</taxon>
        <taxon>Tracheophyta</taxon>
        <taxon>Spermatophyta</taxon>
        <taxon>Magnoliopsida</taxon>
        <taxon>eudicotyledons</taxon>
        <taxon>Gunneridae</taxon>
        <taxon>Pentapetalae</taxon>
        <taxon>rosids</taxon>
        <taxon>malvids</taxon>
        <taxon>Brassicales</taxon>
        <taxon>Brassicaceae</taxon>
        <taxon>Camelineae</taxon>
        <taxon>Arabidopsis</taxon>
    </lineage>
</organism>
<gene>
    <name evidence="2" type="ORF">ARALYDRAFT_907438</name>
    <name evidence="1" type="ORF">ARALYDRAFT_907450</name>
</gene>
<evidence type="ECO:0000313" key="2">
    <source>
        <dbReference type="EMBL" id="EFH54526.1"/>
    </source>
</evidence>
<evidence type="ECO:0008006" key="4">
    <source>
        <dbReference type="Google" id="ProtNLM"/>
    </source>
</evidence>
<dbReference type="EMBL" id="GL348717">
    <property type="protein sequence ID" value="EFH54526.1"/>
    <property type="molecule type" value="Genomic_DNA"/>
</dbReference>
<protein>
    <recommendedName>
        <fullName evidence="4">FBD domain-containing protein</fullName>
    </recommendedName>
</protein>
<reference evidence="2" key="2">
    <citation type="submission" date="2010-06" db="EMBL/GenBank/DDBJ databases">
        <title>The basis of rapid genome size change in Arabidopsis.</title>
        <authorList>
            <consortium name="US DOE Joint Genome Institute (JGI-PGF)"/>
            <person name="Bakker E."/>
            <person name="Bergelson J."/>
            <person name="Cheng J.Fang."/>
            <person name="Clark R.M."/>
            <person name="Fawcett J."/>
            <person name="Gaut B."/>
            <person name="Grigoriev I."/>
            <person name="Gundlach H."/>
            <person name="Guo Y."/>
            <person name="Haberer G."/>
            <person name="Hollister J."/>
            <person name="Hu T.T."/>
            <person name="Mayer K.F.X."/>
            <person name="Nasrallah J."/>
            <person name="Nordborg M."/>
            <person name="Otillar R."/>
            <person name="Pattyn P."/>
            <person name="Schmutz J."/>
            <person name="Spannagl M."/>
            <person name="van de Peer Y."/>
            <person name="Wang X."/>
            <person name="Weigel D."/>
            <person name="Yang L."/>
        </authorList>
    </citation>
    <scope>NUCLEOTIDE SEQUENCE</scope>
</reference>
<name>D7LWC4_ARALL</name>
<dbReference type="Proteomes" id="UP000008694">
    <property type="component" value="Unassembled WGS sequence"/>
</dbReference>
<sequence>MGVSTLLYSYMTGNLYPPLVYILGDETMRPFQVKLLRVLGYGGTTKELEHLKFFIGESECREVVLVEAVVDDSMYCKPKGYYC</sequence>
<dbReference type="Gramene" id="scaffold_503154.1">
    <property type="protein sequence ID" value="scaffold_503154.1"/>
    <property type="gene ID" value="scaffold_503154.1"/>
</dbReference>
<reference evidence="3" key="3">
    <citation type="journal article" date="2011" name="Nat. Genet.">
        <title>The Arabidopsis lyrata genome sequence and the basis of rapid genome size change.</title>
        <authorList>
            <person name="Hu T.T."/>
            <person name="Pattyn P."/>
            <person name="Bakker E.G."/>
            <person name="Cao J."/>
            <person name="Cheng J.-F."/>
            <person name="Clark R.M."/>
            <person name="Fahlgren N."/>
            <person name="Fawcett J.A."/>
            <person name="Grimwood J."/>
            <person name="Gundlach H."/>
            <person name="Haberer G."/>
            <person name="Hollister J.D."/>
            <person name="Ossowski S."/>
            <person name="Ottilar R.P."/>
            <person name="Salamov A.A."/>
            <person name="Schneeberger K."/>
            <person name="Spannagl M."/>
            <person name="Wang X."/>
            <person name="Yang L."/>
            <person name="Nasrallah M.E."/>
            <person name="Bergelson J."/>
            <person name="Carrington J.C."/>
            <person name="Gaut B.S."/>
            <person name="Schmutz J."/>
            <person name="Mayer K.F.X."/>
            <person name="Van de Peer Y."/>
            <person name="Grigoriev I.V."/>
            <person name="Nordborg M."/>
            <person name="Weigel D."/>
            <person name="Guo Y.-L."/>
        </authorList>
    </citation>
    <scope>NUCLEOTIDE SEQUENCE [LARGE SCALE GENOMIC DNA]</scope>
    <source>
        <strain evidence="3">cv. MN47</strain>
    </source>
</reference>
<dbReference type="Gramene" id="scaffold_503142.1">
    <property type="protein sequence ID" value="scaffold_503142.1"/>
    <property type="gene ID" value="scaffold_503142.1"/>
</dbReference>
<dbReference type="EMBL" id="GL348717">
    <property type="protein sequence ID" value="EFH52764.1"/>
    <property type="molecule type" value="Genomic_DNA"/>
</dbReference>